<dbReference type="EMBL" id="BKAR01000044">
    <property type="protein sequence ID" value="GEP85755.1"/>
    <property type="molecule type" value="Genomic_DNA"/>
</dbReference>
<reference evidence="1 2" key="1">
    <citation type="submission" date="2019-07" db="EMBL/GenBank/DDBJ databases">
        <title>Whole genome shotgun sequence of Staphylococcus piscifermentans NBRC 109625.</title>
        <authorList>
            <person name="Hosoyama A."/>
            <person name="Uohara A."/>
            <person name="Ohji S."/>
            <person name="Ichikawa N."/>
        </authorList>
    </citation>
    <scope>NUCLEOTIDE SEQUENCE [LARGE SCALE GENOMIC DNA]</scope>
    <source>
        <strain evidence="1 2">NBRC 109625</strain>
    </source>
</reference>
<dbReference type="Proteomes" id="UP000321736">
    <property type="component" value="Unassembled WGS sequence"/>
</dbReference>
<gene>
    <name evidence="1" type="ORF">SPI02_23400</name>
</gene>
<protein>
    <submittedName>
        <fullName evidence="1">Uncharacterized protein</fullName>
    </submittedName>
</protein>
<organism evidence="1 2">
    <name type="scientific">Staphylococcus piscifermentans</name>
    <dbReference type="NCBI Taxonomy" id="70258"/>
    <lineage>
        <taxon>Bacteria</taxon>
        <taxon>Bacillati</taxon>
        <taxon>Bacillota</taxon>
        <taxon>Bacilli</taxon>
        <taxon>Bacillales</taxon>
        <taxon>Staphylococcaceae</taxon>
        <taxon>Staphylococcus</taxon>
    </lineage>
</organism>
<proteinExistence type="predicted"/>
<sequence length="258" mass="28505">MKNIFLKGSLASGALLLLFPQGQSHAAVNSYEVKVYADADKIVKDNRHIDHDILNQLGSEDKDEDFNVQYIDDGNRSNYNNKETFRVRKSEDEDSTELQYKKRYPITNGDADAAVAQAKKDGFNTDDYEVEYGENGQTLSASNESSVNSGSDLPGAAQSLDALKGSAKAPFDASLNKISSPQKIGPVHFERHKGEIDGNKVKIENWDIGNQNVVEVSAKVSNASEAKSVQQAIVQKLEQMGIHETKDQLKTDMIFNNY</sequence>
<name>A0A239TIT2_9STAP</name>
<accession>A0A239TIT2</accession>
<keyword evidence="2" id="KW-1185">Reference proteome</keyword>
<comment type="caution">
    <text evidence="1">The sequence shown here is derived from an EMBL/GenBank/DDBJ whole genome shotgun (WGS) entry which is preliminary data.</text>
</comment>
<evidence type="ECO:0000313" key="2">
    <source>
        <dbReference type="Proteomes" id="UP000321736"/>
    </source>
</evidence>
<dbReference type="Gene3D" id="2.40.320.10">
    <property type="entry name" value="Hypothetical Protein Pfu-838710-001"/>
    <property type="match status" value="1"/>
</dbReference>
<dbReference type="AlphaFoldDB" id="A0A239TIT2"/>
<dbReference type="RefSeq" id="WP_095103036.1">
    <property type="nucleotide sequence ID" value="NZ_BKAR01000044.1"/>
</dbReference>
<evidence type="ECO:0000313" key="1">
    <source>
        <dbReference type="EMBL" id="GEP85755.1"/>
    </source>
</evidence>
<dbReference type="OrthoDB" id="2087812at2"/>